<proteinExistence type="inferred from homology"/>
<dbReference type="SUPFAM" id="SSF53067">
    <property type="entry name" value="Actin-like ATPase domain"/>
    <property type="match status" value="2"/>
</dbReference>
<dbReference type="GO" id="GO:0002949">
    <property type="term" value="P:tRNA threonylcarbamoyladenosine modification"/>
    <property type="evidence" value="ECO:0007669"/>
    <property type="project" value="InterPro"/>
</dbReference>
<evidence type="ECO:0000259" key="7">
    <source>
        <dbReference type="Pfam" id="PF00814"/>
    </source>
</evidence>
<dbReference type="AlphaFoldDB" id="A0A0A0M6M6"/>
<dbReference type="EMBL" id="AVBH01000060">
    <property type="protein sequence ID" value="KGO98653.1"/>
    <property type="molecule type" value="Genomic_DNA"/>
</dbReference>
<evidence type="ECO:0000256" key="5">
    <source>
        <dbReference type="ARBA" id="ARBA00022694"/>
    </source>
</evidence>
<dbReference type="CDD" id="cd24032">
    <property type="entry name" value="ASKHA_NBD_TsaB"/>
    <property type="match status" value="1"/>
</dbReference>
<keyword evidence="9" id="KW-1185">Reference proteome</keyword>
<evidence type="ECO:0000256" key="4">
    <source>
        <dbReference type="ARBA" id="ARBA00022490"/>
    </source>
</evidence>
<evidence type="ECO:0000256" key="1">
    <source>
        <dbReference type="ARBA" id="ARBA00004496"/>
    </source>
</evidence>
<keyword evidence="5" id="KW-0819">tRNA processing</keyword>
<evidence type="ECO:0000313" key="8">
    <source>
        <dbReference type="EMBL" id="KGO98653.1"/>
    </source>
</evidence>
<comment type="similarity">
    <text evidence="2">Belongs to the KAE1 / TsaD family. TsaB subfamily.</text>
</comment>
<gene>
    <name evidence="8" type="ORF">N791_00720</name>
</gene>
<comment type="subcellular location">
    <subcellularLocation>
        <location evidence="1">Cytoplasm</location>
    </subcellularLocation>
</comment>
<dbReference type="GO" id="GO:0005829">
    <property type="term" value="C:cytosol"/>
    <property type="evidence" value="ECO:0007669"/>
    <property type="project" value="TreeGrafter"/>
</dbReference>
<dbReference type="InterPro" id="IPR043129">
    <property type="entry name" value="ATPase_NBD"/>
</dbReference>
<comment type="caution">
    <text evidence="8">The sequence shown here is derived from an EMBL/GenBank/DDBJ whole genome shotgun (WGS) entry which is preliminary data.</text>
</comment>
<dbReference type="Pfam" id="PF00814">
    <property type="entry name" value="TsaD"/>
    <property type="match status" value="1"/>
</dbReference>
<accession>A0A0A0M6M6</accession>
<evidence type="ECO:0000256" key="2">
    <source>
        <dbReference type="ARBA" id="ARBA00010493"/>
    </source>
</evidence>
<dbReference type="Gene3D" id="3.30.420.40">
    <property type="match status" value="2"/>
</dbReference>
<dbReference type="eggNOG" id="COG1214">
    <property type="taxonomic scope" value="Bacteria"/>
</dbReference>
<sequence length="194" mass="19739">MNLLAIETSTEACSVAVLSGGEVVERFELAPRRHAELVLPWCGQVLAEAGVARSQLDAVAVGRGPGAFTGVRLGIAVAQGLALGLDRPLVPVSTLAVLAMEATRLVPDPAPIRVLATLDARMQEVYAGSFELRDGDALALEAETVGAPDAIDLPTATGGDADQGPGWVAVGTGLAALDGALATRLAGRLRATDP</sequence>
<dbReference type="PANTHER" id="PTHR11735:SF11">
    <property type="entry name" value="TRNA THREONYLCARBAMOYLADENOSINE BIOSYNTHESIS PROTEIN TSAB"/>
    <property type="match status" value="1"/>
</dbReference>
<evidence type="ECO:0000256" key="3">
    <source>
        <dbReference type="ARBA" id="ARBA00019012"/>
    </source>
</evidence>
<protein>
    <recommendedName>
        <fullName evidence="3">tRNA threonylcarbamoyladenosine biosynthesis protein TsaB</fullName>
    </recommendedName>
    <alternativeName>
        <fullName evidence="6">t(6)A37 threonylcarbamoyladenosine biosynthesis protein TsaB</fullName>
    </alternativeName>
</protein>
<dbReference type="STRING" id="1385515.GCA_000423325_01899"/>
<dbReference type="PANTHER" id="PTHR11735">
    <property type="entry name" value="TRNA N6-ADENOSINE THREONYLCARBAMOYLTRANSFERASE"/>
    <property type="match status" value="1"/>
</dbReference>
<dbReference type="NCBIfam" id="TIGR03725">
    <property type="entry name" value="T6A_YeaZ"/>
    <property type="match status" value="1"/>
</dbReference>
<dbReference type="InterPro" id="IPR022496">
    <property type="entry name" value="T6A_TsaB"/>
</dbReference>
<dbReference type="OrthoDB" id="9809995at2"/>
<dbReference type="InterPro" id="IPR000905">
    <property type="entry name" value="Gcp-like_dom"/>
</dbReference>
<keyword evidence="4" id="KW-0963">Cytoplasm</keyword>
<reference evidence="8 9" key="1">
    <citation type="submission" date="2013-08" db="EMBL/GenBank/DDBJ databases">
        <title>Genomic analysis of Lysobacter defluvii.</title>
        <authorList>
            <person name="Wang Q."/>
            <person name="Wang G."/>
        </authorList>
    </citation>
    <scope>NUCLEOTIDE SEQUENCE [LARGE SCALE GENOMIC DNA]</scope>
    <source>
        <strain evidence="8 9">IMMIB APB-9</strain>
    </source>
</reference>
<evidence type="ECO:0000313" key="9">
    <source>
        <dbReference type="Proteomes" id="UP000030003"/>
    </source>
</evidence>
<name>A0A0A0M6M6_9GAMM</name>
<dbReference type="FunFam" id="3.30.420.40:FF:000097">
    <property type="entry name" value="tRNA threonylcarbamoyladenosine biosynthesis protein TsaB"/>
    <property type="match status" value="1"/>
</dbReference>
<feature type="domain" description="Gcp-like" evidence="7">
    <location>
        <begin position="28"/>
        <end position="145"/>
    </location>
</feature>
<dbReference type="RefSeq" id="WP_036136906.1">
    <property type="nucleotide sequence ID" value="NZ_AVBH01000060.1"/>
</dbReference>
<evidence type="ECO:0000256" key="6">
    <source>
        <dbReference type="ARBA" id="ARBA00032446"/>
    </source>
</evidence>
<dbReference type="Proteomes" id="UP000030003">
    <property type="component" value="Unassembled WGS sequence"/>
</dbReference>
<organism evidence="8 9">
    <name type="scientific">Lysobacter defluvii IMMIB APB-9 = DSM 18482</name>
    <dbReference type="NCBI Taxonomy" id="1385515"/>
    <lineage>
        <taxon>Bacteria</taxon>
        <taxon>Pseudomonadati</taxon>
        <taxon>Pseudomonadota</taxon>
        <taxon>Gammaproteobacteria</taxon>
        <taxon>Lysobacterales</taxon>
        <taxon>Lysobacteraceae</taxon>
        <taxon>Novilysobacter</taxon>
    </lineage>
</organism>
<feature type="non-terminal residue" evidence="8">
    <location>
        <position position="194"/>
    </location>
</feature>